<name>A0A0C5WHQ9_9FLAO</name>
<dbReference type="OrthoDB" id="1427473at2"/>
<evidence type="ECO:0000313" key="1">
    <source>
        <dbReference type="EMBL" id="AJR04694.1"/>
    </source>
</evidence>
<proteinExistence type="predicted"/>
<protein>
    <submittedName>
        <fullName evidence="1">Uncharacterized protein</fullName>
    </submittedName>
</protein>
<gene>
    <name evidence="1" type="ORF">AW14_00070</name>
</gene>
<dbReference type="Proteomes" id="UP000032229">
    <property type="component" value="Chromosome"/>
</dbReference>
<evidence type="ECO:0000313" key="2">
    <source>
        <dbReference type="Proteomes" id="UP000032229"/>
    </source>
</evidence>
<organism evidence="1 2">
    <name type="scientific">Siansivirga zeaxanthinifaciens CC-SAMT-1</name>
    <dbReference type="NCBI Taxonomy" id="1454006"/>
    <lineage>
        <taxon>Bacteria</taxon>
        <taxon>Pseudomonadati</taxon>
        <taxon>Bacteroidota</taxon>
        <taxon>Flavobacteriia</taxon>
        <taxon>Flavobacteriales</taxon>
        <taxon>Flavobacteriaceae</taxon>
        <taxon>Siansivirga</taxon>
    </lineage>
</organism>
<dbReference type="AlphaFoldDB" id="A0A0C5WHQ9"/>
<dbReference type="EMBL" id="CP007202">
    <property type="protein sequence ID" value="AJR04694.1"/>
    <property type="molecule type" value="Genomic_DNA"/>
</dbReference>
<dbReference type="HOGENOM" id="CLU_962775_0_0_10"/>
<sequence length="289" mass="33958">MKDDITFKNNLLDQRYTMPKHLGISSRMVTYWKTKHILPFFQAHKNGRMNVPQAVWLYLIQELSEFGINTTKLAELAYLVWQVPREQGYFKQKLEKAISYLERQNDSDTDEVLKTYKRTIKNRLLLDTLSQEINPFVDAIVDSILIDKNPLSFYYFPKSGECYVRDGNALISEKLIGMIKDEAYLCIPLMGFVKSIVSVEFEYVKRDLDYLSQVENQIREIIMFRSPKYIELLVDNNSIKPLIIREDHKKAEQLANFFINNKLPKKARLLIEPRAQGNYKLTILTKTNK</sequence>
<dbReference type="RefSeq" id="WP_044636954.1">
    <property type="nucleotide sequence ID" value="NZ_CP007202.1"/>
</dbReference>
<keyword evidence="2" id="KW-1185">Reference proteome</keyword>
<reference evidence="1 2" key="1">
    <citation type="submission" date="2014-02" db="EMBL/GenBank/DDBJ databases">
        <authorList>
            <person name="Young C.-C."/>
            <person name="Hameed A."/>
            <person name="Huang H.-C."/>
            <person name="Shahina M."/>
        </authorList>
    </citation>
    <scope>NUCLEOTIDE SEQUENCE [LARGE SCALE GENOMIC DNA]</scope>
    <source>
        <strain evidence="1 2">CC-SAMT-1</strain>
    </source>
</reference>
<accession>A0A0C5WHQ9</accession>
<dbReference type="KEGG" id="sze:AW14_00070"/>